<organism evidence="2 3">
    <name type="scientific">Phytophthora pseudosyringae</name>
    <dbReference type="NCBI Taxonomy" id="221518"/>
    <lineage>
        <taxon>Eukaryota</taxon>
        <taxon>Sar</taxon>
        <taxon>Stramenopiles</taxon>
        <taxon>Oomycota</taxon>
        <taxon>Peronosporomycetes</taxon>
        <taxon>Peronosporales</taxon>
        <taxon>Peronosporaceae</taxon>
        <taxon>Phytophthora</taxon>
    </lineage>
</organism>
<dbReference type="InterPro" id="IPR056671">
    <property type="entry name" value="DUF7769"/>
</dbReference>
<dbReference type="PANTHER" id="PTHR33889">
    <property type="entry name" value="OS04G0681850 PROTEIN"/>
    <property type="match status" value="1"/>
</dbReference>
<feature type="domain" description="DUF7769" evidence="1">
    <location>
        <begin position="10"/>
        <end position="62"/>
    </location>
</feature>
<comment type="caution">
    <text evidence="2">The sequence shown here is derived from an EMBL/GenBank/DDBJ whole genome shotgun (WGS) entry which is preliminary data.</text>
</comment>
<dbReference type="AlphaFoldDB" id="A0A8T1VY35"/>
<reference evidence="2" key="1">
    <citation type="submission" date="2021-02" db="EMBL/GenBank/DDBJ databases">
        <authorList>
            <person name="Palmer J.M."/>
        </authorList>
    </citation>
    <scope>NUCLEOTIDE SEQUENCE</scope>
    <source>
        <strain evidence="2">SCRP734</strain>
    </source>
</reference>
<dbReference type="Pfam" id="PF24964">
    <property type="entry name" value="DUF7769"/>
    <property type="match status" value="1"/>
</dbReference>
<sequence length="144" mass="15843">MPTAGRRRDMSDSGREQVILSLLQCTVEGVPRRSAVKEVAAKFRVDRRPISRGWQRAKAEEAKTGRLCADSRGHARGQLLLDLSAKLEKLSITPLDQRSTIRSASAGCGRVPLQRRVKGGQLVAPVSNIKQLLMDANKAARMAW</sequence>
<accession>A0A8T1VY35</accession>
<dbReference type="OrthoDB" id="121491at2759"/>
<protein>
    <recommendedName>
        <fullName evidence="1">DUF7769 domain-containing protein</fullName>
    </recommendedName>
</protein>
<gene>
    <name evidence="2" type="ORF">PHYPSEUDO_000491</name>
</gene>
<evidence type="ECO:0000259" key="1">
    <source>
        <dbReference type="Pfam" id="PF24964"/>
    </source>
</evidence>
<evidence type="ECO:0000313" key="2">
    <source>
        <dbReference type="EMBL" id="KAG7386277.1"/>
    </source>
</evidence>
<name>A0A8T1VY35_9STRA</name>
<evidence type="ECO:0000313" key="3">
    <source>
        <dbReference type="Proteomes" id="UP000694044"/>
    </source>
</evidence>
<dbReference type="EMBL" id="JAGDFM010000104">
    <property type="protein sequence ID" value="KAG7386277.1"/>
    <property type="molecule type" value="Genomic_DNA"/>
</dbReference>
<keyword evidence="3" id="KW-1185">Reference proteome</keyword>
<dbReference type="PANTHER" id="PTHR33889:SF7">
    <property type="entry name" value="OS04G0681850 PROTEIN"/>
    <property type="match status" value="1"/>
</dbReference>
<dbReference type="Proteomes" id="UP000694044">
    <property type="component" value="Unassembled WGS sequence"/>
</dbReference>
<proteinExistence type="predicted"/>